<evidence type="ECO:0000259" key="1">
    <source>
        <dbReference type="Pfam" id="PF10354"/>
    </source>
</evidence>
<dbReference type="InterPro" id="IPR019446">
    <property type="entry name" value="BMT5-like"/>
</dbReference>
<dbReference type="EnsemblPlants" id="AUR62016923-RA">
    <property type="protein sequence ID" value="AUR62016923-RA:cds"/>
    <property type="gene ID" value="AUR62016923"/>
</dbReference>
<keyword evidence="3" id="KW-1185">Reference proteome</keyword>
<protein>
    <recommendedName>
        <fullName evidence="1">25S rRNA (uridine-N(3))-methyltransferase BMT5-like domain-containing protein</fullName>
    </recommendedName>
</protein>
<dbReference type="GO" id="GO:0005737">
    <property type="term" value="C:cytoplasm"/>
    <property type="evidence" value="ECO:0007669"/>
    <property type="project" value="TreeGrafter"/>
</dbReference>
<sequence length="339" mass="39079">SLINTYKKATINLVQLRVLGATVLHEVDARRMKDHPLLKCRKFDCIVYNFPHAGFYGSEDNPDMINMHQGLVHDFFSNARCLLRHNGQIHITHKTKPPYSSWNLEVLARNNSLLLKECVPFDIKDYPFYENKRGHGSTIDEPFDWRDSCTFKFIIEPLSPCICSYNHSSSYFNQPSSHFNQPRVKFIVKAVVRHYPRAAGYAGVLVDENHSTQAILTKPLPHMDVDVAELLAVKSALHMFEKSHLCRTNVALDIQSSSSLAVSWIRSHFGNPRELYADLQEIAMAYNRIQNRIQNPIEFCYSNRAYGDEHDHIVHKVHQLAVEAMDMPETYWPRDNIGI</sequence>
<dbReference type="SUPFAM" id="SSF53098">
    <property type="entry name" value="Ribonuclease H-like"/>
    <property type="match status" value="1"/>
</dbReference>
<reference evidence="2" key="2">
    <citation type="submission" date="2021-03" db="UniProtKB">
        <authorList>
            <consortium name="EnsemblPlants"/>
        </authorList>
    </citation>
    <scope>IDENTIFICATION</scope>
</reference>
<feature type="domain" description="25S rRNA (uridine-N(3))-methyltransferase BMT5-like" evidence="1">
    <location>
        <begin position="2"/>
        <end position="133"/>
    </location>
</feature>
<name>A0A803LPP4_CHEQI</name>
<dbReference type="GO" id="GO:0070475">
    <property type="term" value="P:rRNA base methylation"/>
    <property type="evidence" value="ECO:0007669"/>
    <property type="project" value="InterPro"/>
</dbReference>
<dbReference type="AlphaFoldDB" id="A0A803LPP4"/>
<dbReference type="Gramene" id="AUR62016923-RA">
    <property type="protein sequence ID" value="AUR62016923-RA:cds"/>
    <property type="gene ID" value="AUR62016923"/>
</dbReference>
<organism evidence="2 3">
    <name type="scientific">Chenopodium quinoa</name>
    <name type="common">Quinoa</name>
    <dbReference type="NCBI Taxonomy" id="63459"/>
    <lineage>
        <taxon>Eukaryota</taxon>
        <taxon>Viridiplantae</taxon>
        <taxon>Streptophyta</taxon>
        <taxon>Embryophyta</taxon>
        <taxon>Tracheophyta</taxon>
        <taxon>Spermatophyta</taxon>
        <taxon>Magnoliopsida</taxon>
        <taxon>eudicotyledons</taxon>
        <taxon>Gunneridae</taxon>
        <taxon>Pentapetalae</taxon>
        <taxon>Caryophyllales</taxon>
        <taxon>Chenopodiaceae</taxon>
        <taxon>Chenopodioideae</taxon>
        <taxon>Atripliceae</taxon>
        <taxon>Chenopodium</taxon>
    </lineage>
</organism>
<evidence type="ECO:0000313" key="3">
    <source>
        <dbReference type="Proteomes" id="UP000596660"/>
    </source>
</evidence>
<reference evidence="2" key="1">
    <citation type="journal article" date="2017" name="Nature">
        <title>The genome of Chenopodium quinoa.</title>
        <authorList>
            <person name="Jarvis D.E."/>
            <person name="Ho Y.S."/>
            <person name="Lightfoot D.J."/>
            <person name="Schmoeckel S.M."/>
            <person name="Li B."/>
            <person name="Borm T.J.A."/>
            <person name="Ohyanagi H."/>
            <person name="Mineta K."/>
            <person name="Michell C.T."/>
            <person name="Saber N."/>
            <person name="Kharbatia N.M."/>
            <person name="Rupper R.R."/>
            <person name="Sharp A.R."/>
            <person name="Dally N."/>
            <person name="Boughton B.A."/>
            <person name="Woo Y.H."/>
            <person name="Gao G."/>
            <person name="Schijlen E.G.W.M."/>
            <person name="Guo X."/>
            <person name="Momin A.A."/>
            <person name="Negrao S."/>
            <person name="Al-Babili S."/>
            <person name="Gehring C."/>
            <person name="Roessner U."/>
            <person name="Jung C."/>
            <person name="Murphy K."/>
            <person name="Arold S.T."/>
            <person name="Gojobori T."/>
            <person name="van der Linden C.G."/>
            <person name="van Loo E.N."/>
            <person name="Jellen E.N."/>
            <person name="Maughan P.J."/>
            <person name="Tester M."/>
        </authorList>
    </citation>
    <scope>NUCLEOTIDE SEQUENCE [LARGE SCALE GENOMIC DNA]</scope>
    <source>
        <strain evidence="2">cv. PI 614886</strain>
    </source>
</reference>
<dbReference type="Pfam" id="PF10354">
    <property type="entry name" value="BMT5-like"/>
    <property type="match status" value="1"/>
</dbReference>
<dbReference type="InterPro" id="IPR012337">
    <property type="entry name" value="RNaseH-like_sf"/>
</dbReference>
<dbReference type="Proteomes" id="UP000596660">
    <property type="component" value="Unplaced"/>
</dbReference>
<dbReference type="PANTHER" id="PTHR11538:SF26">
    <property type="entry name" value="FERREDOXIN-FOLD ANTICODON-BINDING DOMAIN-CONTAINING PROTEIN 1"/>
    <property type="match status" value="1"/>
</dbReference>
<dbReference type="GO" id="GO:0003676">
    <property type="term" value="F:nucleic acid binding"/>
    <property type="evidence" value="ECO:0007669"/>
    <property type="project" value="InterPro"/>
</dbReference>
<dbReference type="PANTHER" id="PTHR11538">
    <property type="entry name" value="PHENYLALANYL-TRNA SYNTHETASE"/>
    <property type="match status" value="1"/>
</dbReference>
<dbReference type="Gene3D" id="3.30.420.10">
    <property type="entry name" value="Ribonuclease H-like superfamily/Ribonuclease H"/>
    <property type="match status" value="1"/>
</dbReference>
<dbReference type="OMA" id="WRDSCTF"/>
<proteinExistence type="predicted"/>
<dbReference type="InterPro" id="IPR036397">
    <property type="entry name" value="RNaseH_sf"/>
</dbReference>
<accession>A0A803LPP4</accession>
<dbReference type="GO" id="GO:0070042">
    <property type="term" value="F:rRNA (uridine-N3-)-methyltransferase activity"/>
    <property type="evidence" value="ECO:0007669"/>
    <property type="project" value="InterPro"/>
</dbReference>
<evidence type="ECO:0000313" key="2">
    <source>
        <dbReference type="EnsemblPlants" id="AUR62016923-RA:cds"/>
    </source>
</evidence>